<evidence type="ECO:0000313" key="2">
    <source>
        <dbReference type="EMBL" id="RDW86128.1"/>
    </source>
</evidence>
<protein>
    <submittedName>
        <fullName evidence="2">Uncharacterized protein</fullName>
    </submittedName>
</protein>
<dbReference type="GeneID" id="38113140"/>
<evidence type="ECO:0000256" key="1">
    <source>
        <dbReference type="SAM" id="MobiDB-lite"/>
    </source>
</evidence>
<dbReference type="Proteomes" id="UP000256690">
    <property type="component" value="Unassembled WGS sequence"/>
</dbReference>
<name>A0A3D8SK26_9EURO</name>
<comment type="caution">
    <text evidence="2">The sequence shown here is derived from an EMBL/GenBank/DDBJ whole genome shotgun (WGS) entry which is preliminary data.</text>
</comment>
<dbReference type="STRING" id="1810919.A0A3D8SK26"/>
<keyword evidence="3" id="KW-1185">Reference proteome</keyword>
<dbReference type="OrthoDB" id="10249419at2759"/>
<feature type="compositionally biased region" description="Basic residues" evidence="1">
    <location>
        <begin position="295"/>
        <end position="304"/>
    </location>
</feature>
<dbReference type="PANTHER" id="PTHR35006:SF3">
    <property type="entry name" value="GLYOXALASE FAMILY PROTEIN (AFU_ORTHOLOGUE AFUA_3G06020)"/>
    <property type="match status" value="1"/>
</dbReference>
<proteinExistence type="predicted"/>
<dbReference type="PANTHER" id="PTHR35006">
    <property type="entry name" value="GLYOXALASE FAMILY PROTEIN (AFU_ORTHOLOGUE AFUA_5G14830)"/>
    <property type="match status" value="1"/>
</dbReference>
<dbReference type="RefSeq" id="XP_026605652.1">
    <property type="nucleotide sequence ID" value="XM_026744786.1"/>
</dbReference>
<feature type="compositionally biased region" description="Low complexity" evidence="1">
    <location>
        <begin position="20"/>
        <end position="32"/>
    </location>
</feature>
<feature type="region of interest" description="Disordered" evidence="1">
    <location>
        <begin position="282"/>
        <end position="349"/>
    </location>
</feature>
<dbReference type="AlphaFoldDB" id="A0A3D8SK26"/>
<feature type="compositionally biased region" description="Polar residues" evidence="1">
    <location>
        <begin position="309"/>
        <end position="324"/>
    </location>
</feature>
<feature type="compositionally biased region" description="Polar residues" evidence="1">
    <location>
        <begin position="83"/>
        <end position="92"/>
    </location>
</feature>
<feature type="region of interest" description="Disordered" evidence="1">
    <location>
        <begin position="55"/>
        <end position="92"/>
    </location>
</feature>
<dbReference type="EMBL" id="PVWQ01000003">
    <property type="protein sequence ID" value="RDW86128.1"/>
    <property type="molecule type" value="Genomic_DNA"/>
</dbReference>
<organism evidence="2 3">
    <name type="scientific">Aspergillus mulundensis</name>
    <dbReference type="NCBI Taxonomy" id="1810919"/>
    <lineage>
        <taxon>Eukaryota</taxon>
        <taxon>Fungi</taxon>
        <taxon>Dikarya</taxon>
        <taxon>Ascomycota</taxon>
        <taxon>Pezizomycotina</taxon>
        <taxon>Eurotiomycetes</taxon>
        <taxon>Eurotiomycetidae</taxon>
        <taxon>Eurotiales</taxon>
        <taxon>Aspergillaceae</taxon>
        <taxon>Aspergillus</taxon>
        <taxon>Aspergillus subgen. Nidulantes</taxon>
    </lineage>
</organism>
<reference evidence="2 3" key="1">
    <citation type="journal article" date="2018" name="IMA Fungus">
        <title>IMA Genome-F 9: Draft genome sequence of Annulohypoxylon stygium, Aspergillus mulundensis, Berkeleyomyces basicola (syn. Thielaviopsis basicola), Ceratocystis smalleyi, two Cercospora beticola strains, Coleophoma cylindrospora, Fusarium fracticaudum, Phialophora cf. hyalina, and Morchella septimelata.</title>
        <authorList>
            <person name="Wingfield B.D."/>
            <person name="Bills G.F."/>
            <person name="Dong Y."/>
            <person name="Huang W."/>
            <person name="Nel W.J."/>
            <person name="Swalarsk-Parry B.S."/>
            <person name="Vaghefi N."/>
            <person name="Wilken P.M."/>
            <person name="An Z."/>
            <person name="de Beer Z.W."/>
            <person name="De Vos L."/>
            <person name="Chen L."/>
            <person name="Duong T.A."/>
            <person name="Gao Y."/>
            <person name="Hammerbacher A."/>
            <person name="Kikkert J.R."/>
            <person name="Li Y."/>
            <person name="Li H."/>
            <person name="Li K."/>
            <person name="Li Q."/>
            <person name="Liu X."/>
            <person name="Ma X."/>
            <person name="Naidoo K."/>
            <person name="Pethybridge S.J."/>
            <person name="Sun J."/>
            <person name="Steenkamp E.T."/>
            <person name="van der Nest M.A."/>
            <person name="van Wyk S."/>
            <person name="Wingfield M.J."/>
            <person name="Xiong C."/>
            <person name="Yue Q."/>
            <person name="Zhang X."/>
        </authorList>
    </citation>
    <scope>NUCLEOTIDE SEQUENCE [LARGE SCALE GENOMIC DNA]</scope>
    <source>
        <strain evidence="2 3">DSM 5745</strain>
    </source>
</reference>
<sequence length="376" mass="39921">MDMDGNSIEAVYRPEADTKSSSGSNVSSSAVARSVVSKPALALLENGSVVSKASTIKSSARPHASRAITAMERGAPSERVASMVTSREIQQAPPQTYVVHTHTTQKNDDGKAAKTIVGTLIGAAAGAAIAYAMSKGDSEPTPATTSLPPPQFVSQEFRQLPSQESSPTPSQFLDYQGYRAIEAPPRSVYSTADSRPPLARSVTSKNPRASTVYDGTEFGTRGPKGSLYYDESGRRASEGSIYSQSGGPMRAIEYPSAHETQQYPADVSTLISSFREKSRISERGSVYSTSTIKAPKSHHSHHQSSHQSVTKSHAGSMASSTRTARQVPLPEGSTVSYASYRSPAKSAAPYDDVDVETHVTPDDSISQAVACLQTLE</sequence>
<gene>
    <name evidence="2" type="ORF">DSM5745_02770</name>
</gene>
<feature type="region of interest" description="Disordered" evidence="1">
    <location>
        <begin position="1"/>
        <end position="32"/>
    </location>
</feature>
<accession>A0A3D8SK26</accession>
<evidence type="ECO:0000313" key="3">
    <source>
        <dbReference type="Proteomes" id="UP000256690"/>
    </source>
</evidence>
<feature type="region of interest" description="Disordered" evidence="1">
    <location>
        <begin position="184"/>
        <end position="250"/>
    </location>
</feature>